<dbReference type="OrthoDB" id="3214245at2"/>
<dbReference type="RefSeq" id="WP_043908031.1">
    <property type="nucleotide sequence ID" value="NZ_JXZB01000001.1"/>
</dbReference>
<organism evidence="1 2">
    <name type="scientific">Kitasatospora griseola</name>
    <name type="common">Streptomyces griseolosporeus</name>
    <dbReference type="NCBI Taxonomy" id="2064"/>
    <lineage>
        <taxon>Bacteria</taxon>
        <taxon>Bacillati</taxon>
        <taxon>Actinomycetota</taxon>
        <taxon>Actinomycetes</taxon>
        <taxon>Kitasatosporales</taxon>
        <taxon>Streptomycetaceae</taxon>
        <taxon>Kitasatospora</taxon>
    </lineage>
</organism>
<reference evidence="1 2" key="1">
    <citation type="submission" date="2015-02" db="EMBL/GenBank/DDBJ databases">
        <title>Draft genome sequence of Kitasatospora griseola MF730-N6, a bafilomycin, terpentecin and satosporin producer.</title>
        <authorList>
            <person name="Arens J.C."/>
            <person name="Haltli B."/>
            <person name="Kerr R.G."/>
        </authorList>
    </citation>
    <scope>NUCLEOTIDE SEQUENCE [LARGE SCALE GENOMIC DNA]</scope>
    <source>
        <strain evidence="1 2">MF730-N6</strain>
    </source>
</reference>
<protein>
    <submittedName>
        <fullName evidence="1">Uncharacterized protein</fullName>
    </submittedName>
</protein>
<accession>A0A0D0P544</accession>
<name>A0A0D0P544_KITGR</name>
<dbReference type="AlphaFoldDB" id="A0A0D0P544"/>
<sequence>MALEFLGIYPNTPDDGSPTIWRDTETGDLLIQSYKASEDDIKAAQEVGSIPGHTTDIPDHEFMIRLPANMIQFIPRPEDEDNSSGNSGS</sequence>
<dbReference type="EMBL" id="JXZB01000001">
    <property type="protein sequence ID" value="KIQ66686.1"/>
    <property type="molecule type" value="Genomic_DNA"/>
</dbReference>
<keyword evidence="2" id="KW-1185">Reference proteome</keyword>
<gene>
    <name evidence="1" type="ORF">TR51_04095</name>
</gene>
<evidence type="ECO:0000313" key="1">
    <source>
        <dbReference type="EMBL" id="KIQ66686.1"/>
    </source>
</evidence>
<dbReference type="STRING" id="2064.TR51_04095"/>
<dbReference type="PATRIC" id="fig|2064.6.peg.912"/>
<comment type="caution">
    <text evidence="1">The sequence shown here is derived from an EMBL/GenBank/DDBJ whole genome shotgun (WGS) entry which is preliminary data.</text>
</comment>
<dbReference type="Proteomes" id="UP000032066">
    <property type="component" value="Unassembled WGS sequence"/>
</dbReference>
<proteinExistence type="predicted"/>
<evidence type="ECO:0000313" key="2">
    <source>
        <dbReference type="Proteomes" id="UP000032066"/>
    </source>
</evidence>